<sequence>MGATLPTAGANSLAGAIRDRLKSLRRTMRGSGGSLQEILFSTSLSTREKKRQGHIYELISTEENYVKDLTLVKEVFYRPMKQSSLLSDEEVKLIFVNWPELIMSNTKMLKSFRVRQRMSEDGVIEMIGDILCESLPYLTPYVRFCSCQVRSMAFIQQRSENDPRFKAFTREFCKNPRTRGMPFTSFLLKPMQRMTKYPLMIKKIREYTDESHPDRGYLDEALEKAEQLCSQINEAVKERENADQLEWAQAHIQCNGISERLVFNSLTNILGSRKFLHSGSLTKPMRDVGRVTNVFMSEKAMNASYKLYKQPLFLNTVLVEDCSEGGGSSSPSDDTFQISVPDAPRSVFRAANANEKLLWVKKIKEAAHNYRNTEAKQMKVSAKAQKLSGVGRLLVVVVEGRNLRSGATYVSRRPAVGQLKLVVVQALDLNLKDVQGQCDPYCEVSMACQEHKTHVETATSSPQWNSSMQFLVRDLRRDVLCLTVFNRELFSPNDFLGRTEVRLWDIVQETRQTRGPITKQLRLYEVDQGEVVIRLDLHIFES</sequence>
<accession>A0ACB7S0H9</accession>
<comment type="caution">
    <text evidence="1">The sequence shown here is derived from an EMBL/GenBank/DDBJ whole genome shotgun (WGS) entry which is preliminary data.</text>
</comment>
<organism evidence="1 2">
    <name type="scientific">Hyalomma asiaticum</name>
    <name type="common">Tick</name>
    <dbReference type="NCBI Taxonomy" id="266040"/>
    <lineage>
        <taxon>Eukaryota</taxon>
        <taxon>Metazoa</taxon>
        <taxon>Ecdysozoa</taxon>
        <taxon>Arthropoda</taxon>
        <taxon>Chelicerata</taxon>
        <taxon>Arachnida</taxon>
        <taxon>Acari</taxon>
        <taxon>Parasitiformes</taxon>
        <taxon>Ixodida</taxon>
        <taxon>Ixodoidea</taxon>
        <taxon>Ixodidae</taxon>
        <taxon>Hyalomminae</taxon>
        <taxon>Hyalomma</taxon>
    </lineage>
</organism>
<evidence type="ECO:0000313" key="2">
    <source>
        <dbReference type="Proteomes" id="UP000821845"/>
    </source>
</evidence>
<proteinExistence type="predicted"/>
<keyword evidence="2" id="KW-1185">Reference proteome</keyword>
<dbReference type="EMBL" id="CM023486">
    <property type="protein sequence ID" value="KAH6927567.1"/>
    <property type="molecule type" value="Genomic_DNA"/>
</dbReference>
<name>A0ACB7S0H9_HYAAI</name>
<evidence type="ECO:0000313" key="1">
    <source>
        <dbReference type="EMBL" id="KAH6927567.1"/>
    </source>
</evidence>
<protein>
    <submittedName>
        <fullName evidence="1">Uncharacterized protein</fullName>
    </submittedName>
</protein>
<dbReference type="Proteomes" id="UP000821845">
    <property type="component" value="Chromosome 6"/>
</dbReference>
<reference evidence="1" key="1">
    <citation type="submission" date="2020-05" db="EMBL/GenBank/DDBJ databases">
        <title>Large-scale comparative analyses of tick genomes elucidate their genetic diversity and vector capacities.</title>
        <authorList>
            <person name="Jia N."/>
            <person name="Wang J."/>
            <person name="Shi W."/>
            <person name="Du L."/>
            <person name="Sun Y."/>
            <person name="Zhan W."/>
            <person name="Jiang J."/>
            <person name="Wang Q."/>
            <person name="Zhang B."/>
            <person name="Ji P."/>
            <person name="Sakyi L.B."/>
            <person name="Cui X."/>
            <person name="Yuan T."/>
            <person name="Jiang B."/>
            <person name="Yang W."/>
            <person name="Lam T.T.-Y."/>
            <person name="Chang Q."/>
            <person name="Ding S."/>
            <person name="Wang X."/>
            <person name="Zhu J."/>
            <person name="Ruan X."/>
            <person name="Zhao L."/>
            <person name="Wei J."/>
            <person name="Que T."/>
            <person name="Du C."/>
            <person name="Cheng J."/>
            <person name="Dai P."/>
            <person name="Han X."/>
            <person name="Huang E."/>
            <person name="Gao Y."/>
            <person name="Liu J."/>
            <person name="Shao H."/>
            <person name="Ye R."/>
            <person name="Li L."/>
            <person name="Wei W."/>
            <person name="Wang X."/>
            <person name="Wang C."/>
            <person name="Yang T."/>
            <person name="Huo Q."/>
            <person name="Li W."/>
            <person name="Guo W."/>
            <person name="Chen H."/>
            <person name="Zhou L."/>
            <person name="Ni X."/>
            <person name="Tian J."/>
            <person name="Zhou Y."/>
            <person name="Sheng Y."/>
            <person name="Liu T."/>
            <person name="Pan Y."/>
            <person name="Xia L."/>
            <person name="Li J."/>
            <person name="Zhao F."/>
            <person name="Cao W."/>
        </authorList>
    </citation>
    <scope>NUCLEOTIDE SEQUENCE</scope>
    <source>
        <strain evidence="1">Hyas-2018</strain>
    </source>
</reference>
<gene>
    <name evidence="1" type="ORF">HPB50_005684</name>
</gene>